<evidence type="ECO:0000313" key="4">
    <source>
        <dbReference type="Proteomes" id="UP001597541"/>
    </source>
</evidence>
<reference evidence="4" key="1">
    <citation type="journal article" date="2019" name="Int. J. Syst. Evol. Microbiol.">
        <title>The Global Catalogue of Microorganisms (GCM) 10K type strain sequencing project: providing services to taxonomists for standard genome sequencing and annotation.</title>
        <authorList>
            <consortium name="The Broad Institute Genomics Platform"/>
            <consortium name="The Broad Institute Genome Sequencing Center for Infectious Disease"/>
            <person name="Wu L."/>
            <person name="Ma J."/>
        </authorList>
    </citation>
    <scope>NUCLEOTIDE SEQUENCE [LARGE SCALE GENOMIC DNA]</scope>
    <source>
        <strain evidence="4">KCTC 3950</strain>
    </source>
</reference>
<dbReference type="InterPro" id="IPR018925">
    <property type="entry name" value="XtmA-like_N"/>
</dbReference>
<accession>A0ABW5PFJ1</accession>
<evidence type="ECO:0000313" key="3">
    <source>
        <dbReference type="EMBL" id="MFD2613555.1"/>
    </source>
</evidence>
<feature type="domain" description="PBSX phage terminase small subunit-like N-terminal" evidence="2">
    <location>
        <begin position="1"/>
        <end position="50"/>
    </location>
</feature>
<dbReference type="RefSeq" id="WP_377603563.1">
    <property type="nucleotide sequence ID" value="NZ_JBHUME010000008.1"/>
</dbReference>
<evidence type="ECO:0000256" key="1">
    <source>
        <dbReference type="SAM" id="MobiDB-lite"/>
    </source>
</evidence>
<gene>
    <name evidence="3" type="primary">terS</name>
    <name evidence="3" type="ORF">ACFSUF_14075</name>
</gene>
<feature type="region of interest" description="Disordered" evidence="1">
    <location>
        <begin position="49"/>
        <end position="77"/>
    </location>
</feature>
<keyword evidence="4" id="KW-1185">Reference proteome</keyword>
<dbReference type="NCBIfam" id="NF040601">
    <property type="entry name" value="TerS_not_xtmA"/>
    <property type="match status" value="1"/>
</dbReference>
<proteinExistence type="predicted"/>
<comment type="caution">
    <text evidence="3">The sequence shown here is derived from an EMBL/GenBank/DDBJ whole genome shotgun (WGS) entry which is preliminary data.</text>
</comment>
<sequence length="245" mass="28431">MSRQRSPDREKAAKLWIRSGRTMKPAEIADKLGVSAALVRKWKSMDNWDELPEPKRGAPRGNRNAKGNKGGSAPIGNDNAVKHGLFRKLLPDDPIYLEIFDATENMSRLEMLWYQIRIAWSNILDAQRKMHVTSKDEMIKEVKKRKFEVHSDGDNMVPIMVEEEFEFQFAWDRQATALNAQTQAMHRLTTMIKQYEDMLRTMPPEDVHDEHRLRLIKLKAEVEKVTKDDTKQPLTLTVDYGDDEP</sequence>
<organism evidence="3 4">
    <name type="scientific">Paenibacillus gansuensis</name>
    <dbReference type="NCBI Taxonomy" id="306542"/>
    <lineage>
        <taxon>Bacteria</taxon>
        <taxon>Bacillati</taxon>
        <taxon>Bacillota</taxon>
        <taxon>Bacilli</taxon>
        <taxon>Bacillales</taxon>
        <taxon>Paenibacillaceae</taxon>
        <taxon>Paenibacillus</taxon>
    </lineage>
</organism>
<protein>
    <submittedName>
        <fullName evidence="3">Phage terminase small subunit</fullName>
    </submittedName>
</protein>
<evidence type="ECO:0000259" key="2">
    <source>
        <dbReference type="Pfam" id="PF10668"/>
    </source>
</evidence>
<dbReference type="EMBL" id="JBHUME010000008">
    <property type="protein sequence ID" value="MFD2613555.1"/>
    <property type="molecule type" value="Genomic_DNA"/>
</dbReference>
<name>A0ABW5PFJ1_9BACL</name>
<dbReference type="Pfam" id="PF10668">
    <property type="entry name" value="Phage_terminase"/>
    <property type="match status" value="1"/>
</dbReference>
<dbReference type="Proteomes" id="UP001597541">
    <property type="component" value="Unassembled WGS sequence"/>
</dbReference>